<dbReference type="SMART" id="SM00722">
    <property type="entry name" value="CASH"/>
    <property type="match status" value="2"/>
</dbReference>
<feature type="transmembrane region" description="Helical" evidence="1">
    <location>
        <begin position="437"/>
        <end position="457"/>
    </location>
</feature>
<keyword evidence="4" id="KW-1185">Reference proteome</keyword>
<dbReference type="InterPro" id="IPR006626">
    <property type="entry name" value="PbH1"/>
</dbReference>
<name>A0ABS4NPK3_9BACL</name>
<evidence type="ECO:0000256" key="1">
    <source>
        <dbReference type="SAM" id="Phobius"/>
    </source>
</evidence>
<comment type="caution">
    <text evidence="3">The sequence shown here is derived from an EMBL/GenBank/DDBJ whole genome shotgun (WGS) entry which is preliminary data.</text>
</comment>
<dbReference type="InterPro" id="IPR022441">
    <property type="entry name" value="Para_beta_helix_rpt-2"/>
</dbReference>
<keyword evidence="1" id="KW-1133">Transmembrane helix</keyword>
<evidence type="ECO:0000259" key="2">
    <source>
        <dbReference type="SMART" id="SM00722"/>
    </source>
</evidence>
<dbReference type="SUPFAM" id="SSF51126">
    <property type="entry name" value="Pectin lyase-like"/>
    <property type="match status" value="1"/>
</dbReference>
<evidence type="ECO:0000313" key="4">
    <source>
        <dbReference type="Proteomes" id="UP000773462"/>
    </source>
</evidence>
<organism evidence="3 4">
    <name type="scientific">Paenibacillus silagei</name>
    <dbReference type="NCBI Taxonomy" id="1670801"/>
    <lineage>
        <taxon>Bacteria</taxon>
        <taxon>Bacillati</taxon>
        <taxon>Bacillota</taxon>
        <taxon>Bacilli</taxon>
        <taxon>Bacillales</taxon>
        <taxon>Paenibacillaceae</taxon>
        <taxon>Paenibacillus</taxon>
    </lineage>
</organism>
<dbReference type="InterPro" id="IPR011050">
    <property type="entry name" value="Pectin_lyase_fold/virulence"/>
</dbReference>
<feature type="domain" description="Carbohydrate-binding/sugar hydrolysis" evidence="2">
    <location>
        <begin position="227"/>
        <end position="387"/>
    </location>
</feature>
<dbReference type="InterPro" id="IPR012334">
    <property type="entry name" value="Pectin_lyas_fold"/>
</dbReference>
<dbReference type="InterPro" id="IPR006633">
    <property type="entry name" value="Carb-bd_sugar_hydrolysis-dom"/>
</dbReference>
<dbReference type="RefSeq" id="WP_209870850.1">
    <property type="nucleotide sequence ID" value="NZ_JAGGLV010000003.1"/>
</dbReference>
<dbReference type="Proteomes" id="UP000773462">
    <property type="component" value="Unassembled WGS sequence"/>
</dbReference>
<sequence length="460" mass="49688">MLIAQGFRPSRSTKVRAVLLAGLFIICLFFCSFNHGTIVSADTSTGVLPLQPIIDSAREGDLITLAPGAYSGPVRLDKRVTINGNGEAILLHTAKDEQAAVLITADSVRLENLKIQQNNDGEAAAVRVEADRVTLKGLVIHSAGYGILLREADSGVISDNTISWFIPTGEAPGTRGTGIDLYNSHGAVIRGNDIAYLRDGIYLENSRNTVVDQNKLTYLRYGVHCMYINGSKVTNNTGEYNITGAMVMGVTGVVVSGNSFRKQSRNVHSQGILLYDVRNSAIINNRVEGNRVGIYMQQSSDNKLQQNLVLRNYIGVQFENAEGNRFERNGFVANVIEAQATGSRDNEMNGNYWDAFGGLDLTGDGVSDLKYAINPFYQQLVAGNAAYQLFFQSPGMTFLSDMYTGGSAGWSTDSAPLMQLEAGTVSPDQAAGGQGTVMVAGWLLLFLSVITIIYLGVLRL</sequence>
<accession>A0ABS4NPK3</accession>
<keyword evidence="1" id="KW-0812">Transmembrane</keyword>
<proteinExistence type="predicted"/>
<dbReference type="InterPro" id="IPR007742">
    <property type="entry name" value="NosD_dom"/>
</dbReference>
<dbReference type="SMART" id="SM00710">
    <property type="entry name" value="PbH1"/>
    <property type="match status" value="8"/>
</dbReference>
<keyword evidence="1" id="KW-0472">Membrane</keyword>
<gene>
    <name evidence="3" type="ORF">J2Z70_001408</name>
</gene>
<dbReference type="Gene3D" id="2.160.20.10">
    <property type="entry name" value="Single-stranded right-handed beta-helix, Pectin lyase-like"/>
    <property type="match status" value="1"/>
</dbReference>
<dbReference type="NCBIfam" id="TIGR03804">
    <property type="entry name" value="para_beta_helix"/>
    <property type="match status" value="2"/>
</dbReference>
<evidence type="ECO:0000313" key="3">
    <source>
        <dbReference type="EMBL" id="MBP2111267.1"/>
    </source>
</evidence>
<dbReference type="Pfam" id="PF05048">
    <property type="entry name" value="NosD"/>
    <property type="match status" value="1"/>
</dbReference>
<dbReference type="EMBL" id="JAGGLV010000003">
    <property type="protein sequence ID" value="MBP2111267.1"/>
    <property type="molecule type" value="Genomic_DNA"/>
</dbReference>
<reference evidence="3 4" key="1">
    <citation type="submission" date="2021-03" db="EMBL/GenBank/DDBJ databases">
        <title>Genomic Encyclopedia of Type Strains, Phase IV (KMG-IV): sequencing the most valuable type-strain genomes for metagenomic binning, comparative biology and taxonomic classification.</title>
        <authorList>
            <person name="Goeker M."/>
        </authorList>
    </citation>
    <scope>NUCLEOTIDE SEQUENCE [LARGE SCALE GENOMIC DNA]</scope>
    <source>
        <strain evidence="3 4">DSM 101953</strain>
    </source>
</reference>
<feature type="domain" description="Carbohydrate-binding/sugar hydrolysis" evidence="2">
    <location>
        <begin position="57"/>
        <end position="204"/>
    </location>
</feature>
<protein>
    <submittedName>
        <fullName evidence="3">Nitrous oxidase accessory protein</fullName>
    </submittedName>
</protein>